<dbReference type="SUPFAM" id="SSF48208">
    <property type="entry name" value="Six-hairpin glycosidases"/>
    <property type="match status" value="1"/>
</dbReference>
<gene>
    <name evidence="4" type="ORF">E0W69_008020</name>
</gene>
<dbReference type="AlphaFoldDB" id="A0A5P2FYM4"/>
<evidence type="ECO:0000313" key="4">
    <source>
        <dbReference type="EMBL" id="QES88606.1"/>
    </source>
</evidence>
<accession>A0A5P2FYM4</accession>
<organism evidence="4 5">
    <name type="scientific">Rhizosphaericola mali</name>
    <dbReference type="NCBI Taxonomy" id="2545455"/>
    <lineage>
        <taxon>Bacteria</taxon>
        <taxon>Pseudomonadati</taxon>
        <taxon>Bacteroidota</taxon>
        <taxon>Chitinophagia</taxon>
        <taxon>Chitinophagales</taxon>
        <taxon>Chitinophagaceae</taxon>
        <taxon>Rhizosphaericola</taxon>
    </lineage>
</organism>
<dbReference type="GO" id="GO:0016787">
    <property type="term" value="F:hydrolase activity"/>
    <property type="evidence" value="ECO:0007669"/>
    <property type="project" value="UniProtKB-KW"/>
</dbReference>
<evidence type="ECO:0000259" key="3">
    <source>
        <dbReference type="Pfam" id="PF22422"/>
    </source>
</evidence>
<evidence type="ECO:0000313" key="5">
    <source>
        <dbReference type="Proteomes" id="UP000292424"/>
    </source>
</evidence>
<dbReference type="InterPro" id="IPR054491">
    <property type="entry name" value="MGH1-like_GH"/>
</dbReference>
<dbReference type="InterPro" id="IPR005194">
    <property type="entry name" value="Glyco_hydro_65_C"/>
</dbReference>
<reference evidence="4 5" key="1">
    <citation type="submission" date="2019-09" db="EMBL/GenBank/DDBJ databases">
        <title>Complete genome sequence of Arachidicoccus sp. B3-10 isolated from apple orchard soil.</title>
        <authorList>
            <person name="Kim H.S."/>
            <person name="Han K.-I."/>
            <person name="Suh M.K."/>
            <person name="Lee K.C."/>
            <person name="Eom M.K."/>
            <person name="Kim J.-S."/>
            <person name="Kang S.W."/>
            <person name="Sin Y."/>
            <person name="Lee J.-S."/>
        </authorList>
    </citation>
    <scope>NUCLEOTIDE SEQUENCE [LARGE SCALE GENOMIC DNA]</scope>
    <source>
        <strain evidence="4 5">B3-10</strain>
    </source>
</reference>
<dbReference type="GO" id="GO:0005975">
    <property type="term" value="P:carbohydrate metabolic process"/>
    <property type="evidence" value="ECO:0007669"/>
    <property type="project" value="InterPro"/>
</dbReference>
<feature type="chain" id="PRO_5024291209" evidence="1">
    <location>
        <begin position="21"/>
        <end position="506"/>
    </location>
</feature>
<protein>
    <submittedName>
        <fullName evidence="4">Glycoside hydrolase</fullName>
    </submittedName>
</protein>
<name>A0A5P2FYM4_9BACT</name>
<keyword evidence="4" id="KW-0378">Hydrolase</keyword>
<dbReference type="EMBL" id="CP044016">
    <property type="protein sequence ID" value="QES88606.1"/>
    <property type="molecule type" value="Genomic_DNA"/>
</dbReference>
<proteinExistence type="predicted"/>
<dbReference type="Pfam" id="PF03633">
    <property type="entry name" value="Glyco_hydro_65C"/>
    <property type="match status" value="1"/>
</dbReference>
<dbReference type="Gene3D" id="1.50.10.10">
    <property type="match status" value="1"/>
</dbReference>
<dbReference type="InterPro" id="IPR008928">
    <property type="entry name" value="6-hairpin_glycosidase_sf"/>
</dbReference>
<keyword evidence="5" id="KW-1185">Reference proteome</keyword>
<keyword evidence="1" id="KW-0732">Signal</keyword>
<feature type="domain" description="Mannosylglycerate hydrolase MGH1-like glycoside hydrolase" evidence="3">
    <location>
        <begin position="107"/>
        <end position="420"/>
    </location>
</feature>
<feature type="signal peptide" evidence="1">
    <location>
        <begin position="1"/>
        <end position="20"/>
    </location>
</feature>
<dbReference type="OrthoDB" id="231241at2"/>
<evidence type="ECO:0000259" key="2">
    <source>
        <dbReference type="Pfam" id="PF03633"/>
    </source>
</evidence>
<dbReference type="InterPro" id="IPR012341">
    <property type="entry name" value="6hp_glycosidase-like_sf"/>
</dbReference>
<sequence>MIRKMFYSIVLLVFANCSKAQVLVADSFKHYVDYFNTMEDEPIIQAIPNSASWDWLKSNIPLFESPDISLDQIYYFRWWTLRKHIEETPKGYVFTEFLVKRSYADQYNLISSALGHHIYEGRWLHDQKYLNDYLRVWFRGNDGKPMKKLRFYSGWNEDAIYNRFLVNNDKAFLLDLYPDMVEDYKGWKSDHKSKNGLFWQYDVRDAMEETISGGRKERNNRPSINGYMYGNSKALIQVATLNGKTDDQKYYQQQSDSLKLKVQKLLWNPNVNFFEVLKDKGDTLSNAMEEIGFIPWYFNLPDNDYNSAWKKLMDTAHFNAPAGITTADRSNAQFRSHGCCKCEWDGAVWPFATSQTLTAMANALNNNKQKVISKDDYFSQLQKYAISQHRNGKPYIGEYMDEKTGQWLTDDVRGRDYNHSTFNDLIITGLVGLRPRADNTVEVSPLLPSGQWDWFALDNVLYHGKILTIIWDKTGNKYYRGKGLSIWSNGKRIAHSNKLTKIKGSL</sequence>
<dbReference type="RefSeq" id="WP_131329541.1">
    <property type="nucleotide sequence ID" value="NZ_CP044016.1"/>
</dbReference>
<dbReference type="Proteomes" id="UP000292424">
    <property type="component" value="Chromosome"/>
</dbReference>
<evidence type="ECO:0000256" key="1">
    <source>
        <dbReference type="SAM" id="SignalP"/>
    </source>
</evidence>
<dbReference type="KEGG" id="arac:E0W69_008020"/>
<feature type="domain" description="Glycoside hydrolase family 65 C-terminal" evidence="2">
    <location>
        <begin position="437"/>
        <end position="493"/>
    </location>
</feature>
<dbReference type="Pfam" id="PF22422">
    <property type="entry name" value="MGH1-like_GH"/>
    <property type="match status" value="1"/>
</dbReference>